<evidence type="ECO:0000313" key="3">
    <source>
        <dbReference type="EMBL" id="RYR37411.1"/>
    </source>
</evidence>
<dbReference type="Pfam" id="PF24758">
    <property type="entry name" value="LRR_At5g56370"/>
    <property type="match status" value="2"/>
</dbReference>
<dbReference type="InterPro" id="IPR032675">
    <property type="entry name" value="LRR_dom_sf"/>
</dbReference>
<dbReference type="Gene3D" id="3.80.10.10">
    <property type="entry name" value="Ribonuclease Inhibitor"/>
    <property type="match status" value="2"/>
</dbReference>
<dbReference type="Pfam" id="PF00646">
    <property type="entry name" value="F-box"/>
    <property type="match status" value="2"/>
</dbReference>
<evidence type="ECO:0000313" key="4">
    <source>
        <dbReference type="Proteomes" id="UP000289738"/>
    </source>
</evidence>
<dbReference type="SUPFAM" id="SSF81383">
    <property type="entry name" value="F-box domain"/>
    <property type="match status" value="2"/>
</dbReference>
<dbReference type="PANTHER" id="PTHR31900:SF30">
    <property type="entry name" value="SUPERFAMILY PROTEIN, PUTATIVE-RELATED"/>
    <property type="match status" value="1"/>
</dbReference>
<feature type="chain" id="PRO_5019242057" description="F-box domain-containing protein" evidence="1">
    <location>
        <begin position="18"/>
        <end position="967"/>
    </location>
</feature>
<dbReference type="Proteomes" id="UP000289738">
    <property type="component" value="Chromosome A09"/>
</dbReference>
<dbReference type="CDD" id="cd22160">
    <property type="entry name" value="F-box_AtFBL13-like"/>
    <property type="match status" value="2"/>
</dbReference>
<keyword evidence="4" id="KW-1185">Reference proteome</keyword>
<dbReference type="InterPro" id="IPR036047">
    <property type="entry name" value="F-box-like_dom_sf"/>
</dbReference>
<gene>
    <name evidence="3" type="ORF">Ahy_A09g042302</name>
</gene>
<feature type="signal peptide" evidence="1">
    <location>
        <begin position="1"/>
        <end position="17"/>
    </location>
</feature>
<sequence length="967" mass="111006">MPRLLFRLLGKALWCLGLLKKRKKHRNGREKGEGKVESSFSICDLPDAILQLIISSLPTKEAIQTSILSKRWEHLWRDISNIELKEGKPEERQQFMQFVTGLLVACNCSILEKFSLSCKVDKDASRVNEWLCGFINPKIQELCLHLEEIEEPLVFPDQLFTCATLTKFTLDMQHVLKLPSSVHFRCLRTLTLSNIIFPDSSSAQQLFFGCPALEDLSLINCNLKNVRAVSIYSLLLRRIYIQEYLDNMLYDDDDVEIGFLSDTIRCKVLIVGPNLKSFTYHGDGMNDFFLYYSTVIDASIQVSYFWHGASGDFTFRFLNMIPNVEKLSISADSIEALSESMSFRLPLFCNLGELDLDLSKPVELFNLYEELLILLRNSPCLRVLRFQGEVSLAKEDANFIFDPLPVCFSTTLKTIEISGITGKEEELFAIEILLQAASVLDKLCIKCYWFSFDLNDKRIGLKRSEELYKRILKYPKSSKDCEIELEYRKALLSMVLEKKRKKQCKGRGKGEGNVESSFSICDLPDAILQLIISSLPTKEAIQTSILSKRWEHLWRDISNIELKEGKPEERQQFMHFVTRLLVACNCSSLVKFSLTCNVDKDASRVNEWLCGFINPRIQELCLCLYGIEEPLVFPDQLFTCATLTNFELDMQHVFNLPSSVHFRCLRILTLSNIIFPDSSSAQQLFSGCPALEDLYLINCNLKNVQAVCIYSPLLRQIHIREDKDGMMDEDHDEIGGCKVLIVGTNLKSFTYHGDCMNEYFLYCSTLVIDASIEVLPPEYYWVREVTWQISSGNFTFRLLKMLPNVEKLSMSETSIMTLSRTSLLGQLPLFGKLAELDFDSFSSIELSYKALLMLLRNSPCLQVLRFQGGVSQPKDDANCIFDPLPVCFSRTLKMIEIGGISEEEELFAIKILLQAASVLDKLRIQCYWHSFDRDDRRVGLKRSKEFCKQILKYPKSSMNCEIEFEYY</sequence>
<evidence type="ECO:0000256" key="1">
    <source>
        <dbReference type="SAM" id="SignalP"/>
    </source>
</evidence>
<dbReference type="EMBL" id="SDMP01000009">
    <property type="protein sequence ID" value="RYR37411.1"/>
    <property type="molecule type" value="Genomic_DNA"/>
</dbReference>
<name>A0A445BFK6_ARAHY</name>
<reference evidence="3 4" key="1">
    <citation type="submission" date="2019-01" db="EMBL/GenBank/DDBJ databases">
        <title>Sequencing of cultivated peanut Arachis hypogaea provides insights into genome evolution and oil improvement.</title>
        <authorList>
            <person name="Chen X."/>
        </authorList>
    </citation>
    <scope>NUCLEOTIDE SEQUENCE [LARGE SCALE GENOMIC DNA]</scope>
    <source>
        <strain evidence="4">cv. Fuhuasheng</strain>
        <tissue evidence="3">Leaves</tissue>
    </source>
</reference>
<dbReference type="InterPro" id="IPR050232">
    <property type="entry name" value="FBL13/AtMIF1-like"/>
</dbReference>
<dbReference type="InterPro" id="IPR053781">
    <property type="entry name" value="F-box_AtFBL13-like"/>
</dbReference>
<keyword evidence="1" id="KW-0732">Signal</keyword>
<feature type="domain" description="F-box" evidence="2">
    <location>
        <begin position="517"/>
        <end position="565"/>
    </location>
</feature>
<dbReference type="AlphaFoldDB" id="A0A445BFK6"/>
<proteinExistence type="predicted"/>
<organism evidence="3 4">
    <name type="scientific">Arachis hypogaea</name>
    <name type="common">Peanut</name>
    <dbReference type="NCBI Taxonomy" id="3818"/>
    <lineage>
        <taxon>Eukaryota</taxon>
        <taxon>Viridiplantae</taxon>
        <taxon>Streptophyta</taxon>
        <taxon>Embryophyta</taxon>
        <taxon>Tracheophyta</taxon>
        <taxon>Spermatophyta</taxon>
        <taxon>Magnoliopsida</taxon>
        <taxon>eudicotyledons</taxon>
        <taxon>Gunneridae</taxon>
        <taxon>Pentapetalae</taxon>
        <taxon>rosids</taxon>
        <taxon>fabids</taxon>
        <taxon>Fabales</taxon>
        <taxon>Fabaceae</taxon>
        <taxon>Papilionoideae</taxon>
        <taxon>50 kb inversion clade</taxon>
        <taxon>dalbergioids sensu lato</taxon>
        <taxon>Dalbergieae</taxon>
        <taxon>Pterocarpus clade</taxon>
        <taxon>Arachis</taxon>
    </lineage>
</organism>
<dbReference type="STRING" id="3818.A0A445BFK6"/>
<dbReference type="PROSITE" id="PS50181">
    <property type="entry name" value="FBOX"/>
    <property type="match status" value="2"/>
</dbReference>
<comment type="caution">
    <text evidence="3">The sequence shown here is derived from an EMBL/GenBank/DDBJ whole genome shotgun (WGS) entry which is preliminary data.</text>
</comment>
<dbReference type="SUPFAM" id="SSF52047">
    <property type="entry name" value="RNI-like"/>
    <property type="match status" value="2"/>
</dbReference>
<dbReference type="PANTHER" id="PTHR31900">
    <property type="entry name" value="F-BOX/RNI SUPERFAMILY PROTEIN-RELATED"/>
    <property type="match status" value="1"/>
</dbReference>
<feature type="domain" description="F-box" evidence="2">
    <location>
        <begin position="39"/>
        <end position="87"/>
    </location>
</feature>
<dbReference type="InterPro" id="IPR001810">
    <property type="entry name" value="F-box_dom"/>
</dbReference>
<protein>
    <recommendedName>
        <fullName evidence="2">F-box domain-containing protein</fullName>
    </recommendedName>
</protein>
<evidence type="ECO:0000259" key="2">
    <source>
        <dbReference type="PROSITE" id="PS50181"/>
    </source>
</evidence>
<accession>A0A445BFK6</accession>
<dbReference type="InterPro" id="IPR055411">
    <property type="entry name" value="LRR_FXL15/At3g58940/PEG3-like"/>
</dbReference>
<dbReference type="SMART" id="SM00256">
    <property type="entry name" value="FBOX"/>
    <property type="match status" value="2"/>
</dbReference>